<dbReference type="PANTHER" id="PTHR39468:SF1">
    <property type="entry name" value="MTF2-LIKE C-TERMINAL DOMAIN-CONTAINING PROTEIN"/>
    <property type="match status" value="1"/>
</dbReference>
<gene>
    <name evidence="3" type="ORF">N7468_003005</name>
</gene>
<feature type="region of interest" description="Disordered" evidence="1">
    <location>
        <begin position="473"/>
        <end position="492"/>
    </location>
</feature>
<organism evidence="3 4">
    <name type="scientific">Penicillium chermesinum</name>
    <dbReference type="NCBI Taxonomy" id="63820"/>
    <lineage>
        <taxon>Eukaryota</taxon>
        <taxon>Fungi</taxon>
        <taxon>Dikarya</taxon>
        <taxon>Ascomycota</taxon>
        <taxon>Pezizomycotina</taxon>
        <taxon>Eurotiomycetes</taxon>
        <taxon>Eurotiomycetidae</taxon>
        <taxon>Eurotiales</taxon>
        <taxon>Aspergillaceae</taxon>
        <taxon>Penicillium</taxon>
    </lineage>
</organism>
<protein>
    <recommendedName>
        <fullName evidence="2">Mtf2-like C-terminal domain-containing protein</fullName>
    </recommendedName>
</protein>
<dbReference type="Proteomes" id="UP001150941">
    <property type="component" value="Unassembled WGS sequence"/>
</dbReference>
<proteinExistence type="predicted"/>
<dbReference type="Pfam" id="PF19189">
    <property type="entry name" value="Mtf2"/>
    <property type="match status" value="1"/>
</dbReference>
<sequence>MAPPLPRRLLSSTAASPLAFLYQTRTLSPLSTAFRNSISRRFQHDSTDRIAIDANTSGNHNAEIKHPTNQESSDTQSTPTTPVPPRRTSYLRRKSTAITRHAPIRKPKPPPPKPKSTVQPKTITPGEREAFQNLFARLGAVKRDEDQQTEKAYASNNRPNGADISQLMQIFGATMEEKRTTKRKSEEKCEIIQPEPKPEPEPKPVPVPVAGGEKPEPPAEPQAELPKQPPKQPPGSPITLKDIKAADEVWNDEWENPSIEERQAINMVIRREVTKITEKLLTSIQQDKGDSGVWEVCTQQVFSMMHSLDQGSSAPSALSPSSPETARDRIDIPAILPADIVIAELYPKLLLQVFRMLGTYFPDSPILGQFRDAIKSQGQASIFYGVSPALYDEMVIFYWNRDKDLTAVVSFLQDMENAGLDPSKAVRKLLRDIVRQQREDMKAGPNSERRAFWEIPQNRAAFEELVGPFGWLEKSKGTGRRNRLPIPKMKRP</sequence>
<evidence type="ECO:0000256" key="1">
    <source>
        <dbReference type="SAM" id="MobiDB-lite"/>
    </source>
</evidence>
<evidence type="ECO:0000313" key="4">
    <source>
        <dbReference type="Proteomes" id="UP001150941"/>
    </source>
</evidence>
<dbReference type="OrthoDB" id="2444174at2759"/>
<feature type="domain" description="Mtf2-like C-terminal" evidence="2">
    <location>
        <begin position="277"/>
        <end position="454"/>
    </location>
</feature>
<dbReference type="InterPro" id="IPR043837">
    <property type="entry name" value="Mtf2-like_C"/>
</dbReference>
<comment type="caution">
    <text evidence="3">The sequence shown here is derived from an EMBL/GenBank/DDBJ whole genome shotgun (WGS) entry which is preliminary data.</text>
</comment>
<keyword evidence="4" id="KW-1185">Reference proteome</keyword>
<evidence type="ECO:0000259" key="2">
    <source>
        <dbReference type="Pfam" id="PF19189"/>
    </source>
</evidence>
<evidence type="ECO:0000313" key="3">
    <source>
        <dbReference type="EMBL" id="KAJ5238386.1"/>
    </source>
</evidence>
<dbReference type="EMBL" id="JAPQKS010000003">
    <property type="protein sequence ID" value="KAJ5238386.1"/>
    <property type="molecule type" value="Genomic_DNA"/>
</dbReference>
<dbReference type="PANTHER" id="PTHR39468">
    <property type="entry name" value="CHROMOSOME 7, WHOLE GENOME SHOTGUN SEQUENCE"/>
    <property type="match status" value="1"/>
</dbReference>
<dbReference type="AlphaFoldDB" id="A0A9W9TR75"/>
<name>A0A9W9TR75_9EURO</name>
<feature type="compositionally biased region" description="Basic residues" evidence="1">
    <location>
        <begin position="477"/>
        <end position="492"/>
    </location>
</feature>
<feature type="region of interest" description="Disordered" evidence="1">
    <location>
        <begin position="140"/>
        <end position="163"/>
    </location>
</feature>
<dbReference type="InterPro" id="IPR040009">
    <property type="entry name" value="Mtf2/C5D6.12-like"/>
</dbReference>
<accession>A0A9W9TR75</accession>
<reference evidence="3" key="1">
    <citation type="submission" date="2022-11" db="EMBL/GenBank/DDBJ databases">
        <authorList>
            <person name="Petersen C."/>
        </authorList>
    </citation>
    <scope>NUCLEOTIDE SEQUENCE</scope>
    <source>
        <strain evidence="3">IBT 19713</strain>
    </source>
</reference>
<dbReference type="RefSeq" id="XP_058331305.1">
    <property type="nucleotide sequence ID" value="XM_058472302.1"/>
</dbReference>
<feature type="region of interest" description="Disordered" evidence="1">
    <location>
        <begin position="55"/>
        <end position="126"/>
    </location>
</feature>
<reference evidence="3" key="2">
    <citation type="journal article" date="2023" name="IMA Fungus">
        <title>Comparative genomic study of the Penicillium genus elucidates a diverse pangenome and 15 lateral gene transfer events.</title>
        <authorList>
            <person name="Petersen C."/>
            <person name="Sorensen T."/>
            <person name="Nielsen M.R."/>
            <person name="Sondergaard T.E."/>
            <person name="Sorensen J.L."/>
            <person name="Fitzpatrick D.A."/>
            <person name="Frisvad J.C."/>
            <person name="Nielsen K.L."/>
        </authorList>
    </citation>
    <scope>NUCLEOTIDE SEQUENCE</scope>
    <source>
        <strain evidence="3">IBT 19713</strain>
    </source>
</reference>
<dbReference type="GO" id="GO:0005739">
    <property type="term" value="C:mitochondrion"/>
    <property type="evidence" value="ECO:0007669"/>
    <property type="project" value="InterPro"/>
</dbReference>
<feature type="region of interest" description="Disordered" evidence="1">
    <location>
        <begin position="176"/>
        <end position="239"/>
    </location>
</feature>
<feature type="compositionally biased region" description="Pro residues" evidence="1">
    <location>
        <begin position="227"/>
        <end position="236"/>
    </location>
</feature>
<feature type="compositionally biased region" description="Basic and acidic residues" evidence="1">
    <location>
        <begin position="176"/>
        <end position="202"/>
    </location>
</feature>
<dbReference type="GeneID" id="83199605"/>